<protein>
    <submittedName>
        <fullName evidence="2">Uncharacterized protein</fullName>
    </submittedName>
</protein>
<feature type="signal peptide" evidence="1">
    <location>
        <begin position="1"/>
        <end position="21"/>
    </location>
</feature>
<evidence type="ECO:0000313" key="2">
    <source>
        <dbReference type="EMBL" id="MFD2275696.1"/>
    </source>
</evidence>
<accession>A0ABW5E036</accession>
<sequence length="239" mass="25176">MKTTLIPVLTSILCLHPPAEAAPLTPGRTLGIDFGNAAGVTPHWRTILTKQGATRNQSALTDTTGTPIDAVQFEWRFAAENVYNNDDSEDRSEMPGLPAFPASALGDWMGVNIQKGHEGITLRFSKLDDTLTYSLTLGGANAINNNNADTVWTINGSTSSETDASDATKAFVTFTSLRTQGDGSLVIRAHSNQSFNADGKALKIAVIASLALKVEGPAGPECATLITIGGTSLMLKEGE</sequence>
<organism evidence="2 3">
    <name type="scientific">Rubritalea spongiae</name>
    <dbReference type="NCBI Taxonomy" id="430797"/>
    <lineage>
        <taxon>Bacteria</taxon>
        <taxon>Pseudomonadati</taxon>
        <taxon>Verrucomicrobiota</taxon>
        <taxon>Verrucomicrobiia</taxon>
        <taxon>Verrucomicrobiales</taxon>
        <taxon>Rubritaleaceae</taxon>
        <taxon>Rubritalea</taxon>
    </lineage>
</organism>
<comment type="caution">
    <text evidence="2">The sequence shown here is derived from an EMBL/GenBank/DDBJ whole genome shotgun (WGS) entry which is preliminary data.</text>
</comment>
<gene>
    <name evidence="2" type="ORF">ACFSQZ_04370</name>
</gene>
<keyword evidence="3" id="KW-1185">Reference proteome</keyword>
<dbReference type="EMBL" id="JBHUJC010000012">
    <property type="protein sequence ID" value="MFD2275696.1"/>
    <property type="molecule type" value="Genomic_DNA"/>
</dbReference>
<name>A0ABW5E036_9BACT</name>
<evidence type="ECO:0000256" key="1">
    <source>
        <dbReference type="SAM" id="SignalP"/>
    </source>
</evidence>
<dbReference type="RefSeq" id="WP_377094222.1">
    <property type="nucleotide sequence ID" value="NZ_JBHSJM010000001.1"/>
</dbReference>
<feature type="chain" id="PRO_5047305789" evidence="1">
    <location>
        <begin position="22"/>
        <end position="239"/>
    </location>
</feature>
<evidence type="ECO:0000313" key="3">
    <source>
        <dbReference type="Proteomes" id="UP001597297"/>
    </source>
</evidence>
<reference evidence="3" key="1">
    <citation type="journal article" date="2019" name="Int. J. Syst. Evol. Microbiol.">
        <title>The Global Catalogue of Microorganisms (GCM) 10K type strain sequencing project: providing services to taxonomists for standard genome sequencing and annotation.</title>
        <authorList>
            <consortium name="The Broad Institute Genomics Platform"/>
            <consortium name="The Broad Institute Genome Sequencing Center for Infectious Disease"/>
            <person name="Wu L."/>
            <person name="Ma J."/>
        </authorList>
    </citation>
    <scope>NUCLEOTIDE SEQUENCE [LARGE SCALE GENOMIC DNA]</scope>
    <source>
        <strain evidence="3">JCM 16545</strain>
    </source>
</reference>
<dbReference type="Proteomes" id="UP001597297">
    <property type="component" value="Unassembled WGS sequence"/>
</dbReference>
<keyword evidence="1" id="KW-0732">Signal</keyword>
<proteinExistence type="predicted"/>